<comment type="caution">
    <text evidence="2">The sequence shown here is derived from an EMBL/GenBank/DDBJ whole genome shotgun (WGS) entry which is preliminary data.</text>
</comment>
<keyword evidence="3" id="KW-1185">Reference proteome</keyword>
<dbReference type="AlphaFoldDB" id="A0A9P3M196"/>
<dbReference type="EMBL" id="BQFW01000014">
    <property type="protein sequence ID" value="GJJ78068.1"/>
    <property type="molecule type" value="Genomic_DNA"/>
</dbReference>
<organism evidence="2 3">
    <name type="scientific">Entomortierella parvispora</name>
    <dbReference type="NCBI Taxonomy" id="205924"/>
    <lineage>
        <taxon>Eukaryota</taxon>
        <taxon>Fungi</taxon>
        <taxon>Fungi incertae sedis</taxon>
        <taxon>Mucoromycota</taxon>
        <taxon>Mortierellomycotina</taxon>
        <taxon>Mortierellomycetes</taxon>
        <taxon>Mortierellales</taxon>
        <taxon>Mortierellaceae</taxon>
        <taxon>Entomortierella</taxon>
    </lineage>
</organism>
<feature type="region of interest" description="Disordered" evidence="1">
    <location>
        <begin position="221"/>
        <end position="267"/>
    </location>
</feature>
<gene>
    <name evidence="2" type="ORF">EMPS_10427</name>
</gene>
<feature type="compositionally biased region" description="Gly residues" evidence="1">
    <location>
        <begin position="228"/>
        <end position="241"/>
    </location>
</feature>
<reference evidence="2" key="1">
    <citation type="submission" date="2021-11" db="EMBL/GenBank/DDBJ databases">
        <authorList>
            <person name="Herlambang A."/>
            <person name="Guo Y."/>
            <person name="Takashima Y."/>
            <person name="Nishizawa T."/>
        </authorList>
    </citation>
    <scope>NUCLEOTIDE SEQUENCE</scope>
    <source>
        <strain evidence="2">E1425</strain>
    </source>
</reference>
<evidence type="ECO:0000313" key="3">
    <source>
        <dbReference type="Proteomes" id="UP000827284"/>
    </source>
</evidence>
<dbReference type="Proteomes" id="UP000827284">
    <property type="component" value="Unassembled WGS sequence"/>
</dbReference>
<feature type="region of interest" description="Disordered" evidence="1">
    <location>
        <begin position="84"/>
        <end position="134"/>
    </location>
</feature>
<feature type="region of interest" description="Disordered" evidence="1">
    <location>
        <begin position="23"/>
        <end position="57"/>
    </location>
</feature>
<feature type="compositionally biased region" description="Low complexity" evidence="1">
    <location>
        <begin position="28"/>
        <end position="51"/>
    </location>
</feature>
<evidence type="ECO:0000256" key="1">
    <source>
        <dbReference type="SAM" id="MobiDB-lite"/>
    </source>
</evidence>
<accession>A0A9P3M196</accession>
<protein>
    <submittedName>
        <fullName evidence="2">Uncharacterized protein</fullName>
    </submittedName>
</protein>
<sequence length="267" mass="29262">MDYSTIIETFVISEMNAKAKLEAKSEQSRATTSNPSISSSSLSSTFTSTSSPEVSKARLMNNQRALLRARLELEAIGQPAEINGVQASSTRDSLSSLKPFSHTPQNQGQRPSSSLASTQRTNNRAPGTATARTLVLRNNKEDQDIPEMTYVEDHLAGIKIKKVNALRRQTRSDLLDVVHQQNTVVRGGDLGDHQNNHGRNSVGSLQDVGVEDLFQKRKSLRNSVVSGSGHGSGYPGRGYGWGRQHRRGSNDSLEVPCNSNRRFSKMK</sequence>
<feature type="compositionally biased region" description="Polar residues" evidence="1">
    <location>
        <begin position="85"/>
        <end position="125"/>
    </location>
</feature>
<name>A0A9P3M196_9FUNG</name>
<evidence type="ECO:0000313" key="2">
    <source>
        <dbReference type="EMBL" id="GJJ78068.1"/>
    </source>
</evidence>
<proteinExistence type="predicted"/>
<reference evidence="2" key="2">
    <citation type="journal article" date="2022" name="Microbiol. Resour. Announc.">
        <title>Whole-Genome Sequence of Entomortierella parvispora E1425, a Mucoromycotan Fungus Associated with Burkholderiaceae-Related Endosymbiotic Bacteria.</title>
        <authorList>
            <person name="Herlambang A."/>
            <person name="Guo Y."/>
            <person name="Takashima Y."/>
            <person name="Narisawa K."/>
            <person name="Ohta H."/>
            <person name="Nishizawa T."/>
        </authorList>
    </citation>
    <scope>NUCLEOTIDE SEQUENCE</scope>
    <source>
        <strain evidence="2">E1425</strain>
    </source>
</reference>